<dbReference type="RefSeq" id="WP_274269237.1">
    <property type="nucleotide sequence ID" value="NZ_CP117880.1"/>
</dbReference>
<dbReference type="PROSITE" id="PS51755">
    <property type="entry name" value="OMPR_PHOB"/>
    <property type="match status" value="1"/>
</dbReference>
<accession>A0ABY7WLQ0</accession>
<sequence>MNKHHILVIEDEPQIRKLLEINLVENGYRVSHASTGREGLLLAATHLPDLILLDLGLPDMDGQDLIKELRSWYGKAVIVLSVQHSESAIVTALDNGATDYLSKPFRMGELSARIRSAIRQNNGEEPSPVMQLGDLDIDLIGRVVKKEAAIIKLTTTEFNLLALLARNEGRVLTHQYILREIWGVGFQTETQYLRVYVAQLRKKIENDPNSPQHIITESGVGYRFQ</sequence>
<dbReference type="EMBL" id="CP117880">
    <property type="protein sequence ID" value="WDF70531.1"/>
    <property type="molecule type" value="Genomic_DNA"/>
</dbReference>
<evidence type="ECO:0000259" key="4">
    <source>
        <dbReference type="PROSITE" id="PS50110"/>
    </source>
</evidence>
<keyword evidence="7" id="KW-1185">Reference proteome</keyword>
<evidence type="ECO:0000313" key="6">
    <source>
        <dbReference type="EMBL" id="WDF70531.1"/>
    </source>
</evidence>
<dbReference type="Gene3D" id="1.10.10.10">
    <property type="entry name" value="Winged helix-like DNA-binding domain superfamily/Winged helix DNA-binding domain"/>
    <property type="match status" value="1"/>
</dbReference>
<dbReference type="InterPro" id="IPR039420">
    <property type="entry name" value="WalR-like"/>
</dbReference>
<gene>
    <name evidence="6" type="ORF">PQ465_09185</name>
</gene>
<name>A0ABY7WLQ0_9SPHI</name>
<dbReference type="Pfam" id="PF00072">
    <property type="entry name" value="Response_reg"/>
    <property type="match status" value="1"/>
</dbReference>
<feature type="domain" description="Response regulatory" evidence="4">
    <location>
        <begin position="5"/>
        <end position="118"/>
    </location>
</feature>
<feature type="domain" description="OmpR/PhoB-type" evidence="5">
    <location>
        <begin position="127"/>
        <end position="225"/>
    </location>
</feature>
<dbReference type="Pfam" id="PF00486">
    <property type="entry name" value="Trans_reg_C"/>
    <property type="match status" value="1"/>
</dbReference>
<dbReference type="Gene3D" id="3.40.50.2300">
    <property type="match status" value="1"/>
</dbReference>
<feature type="DNA-binding region" description="OmpR/PhoB-type" evidence="3">
    <location>
        <begin position="127"/>
        <end position="225"/>
    </location>
</feature>
<dbReference type="InterPro" id="IPR011006">
    <property type="entry name" value="CheY-like_superfamily"/>
</dbReference>
<dbReference type="Proteomes" id="UP001221558">
    <property type="component" value="Chromosome"/>
</dbReference>
<organism evidence="6 7">
    <name type="scientific">Sphingobacterium oryzagri</name>
    <dbReference type="NCBI Taxonomy" id="3025669"/>
    <lineage>
        <taxon>Bacteria</taxon>
        <taxon>Pseudomonadati</taxon>
        <taxon>Bacteroidota</taxon>
        <taxon>Sphingobacteriia</taxon>
        <taxon>Sphingobacteriales</taxon>
        <taxon>Sphingobacteriaceae</taxon>
        <taxon>Sphingobacterium</taxon>
    </lineage>
</organism>
<protein>
    <submittedName>
        <fullName evidence="6">Response regulator</fullName>
    </submittedName>
</protein>
<dbReference type="PROSITE" id="PS50110">
    <property type="entry name" value="RESPONSE_REGULATORY"/>
    <property type="match status" value="1"/>
</dbReference>
<dbReference type="CDD" id="cd00383">
    <property type="entry name" value="trans_reg_C"/>
    <property type="match status" value="1"/>
</dbReference>
<proteinExistence type="predicted"/>
<dbReference type="CDD" id="cd17620">
    <property type="entry name" value="REC_OmpR_KdpE-like"/>
    <property type="match status" value="1"/>
</dbReference>
<evidence type="ECO:0000259" key="5">
    <source>
        <dbReference type="PROSITE" id="PS51755"/>
    </source>
</evidence>
<evidence type="ECO:0000313" key="7">
    <source>
        <dbReference type="Proteomes" id="UP001221558"/>
    </source>
</evidence>
<evidence type="ECO:0000256" key="2">
    <source>
        <dbReference type="PROSITE-ProRule" id="PRU00169"/>
    </source>
</evidence>
<dbReference type="SMART" id="SM00862">
    <property type="entry name" value="Trans_reg_C"/>
    <property type="match status" value="1"/>
</dbReference>
<dbReference type="InterPro" id="IPR001867">
    <property type="entry name" value="OmpR/PhoB-type_DNA-bd"/>
</dbReference>
<evidence type="ECO:0000256" key="3">
    <source>
        <dbReference type="PROSITE-ProRule" id="PRU01091"/>
    </source>
</evidence>
<evidence type="ECO:0000256" key="1">
    <source>
        <dbReference type="ARBA" id="ARBA00023125"/>
    </source>
</evidence>
<dbReference type="InterPro" id="IPR001789">
    <property type="entry name" value="Sig_transdc_resp-reg_receiver"/>
</dbReference>
<feature type="modified residue" description="4-aspartylphosphate" evidence="2">
    <location>
        <position position="54"/>
    </location>
</feature>
<dbReference type="PANTHER" id="PTHR48111:SF50">
    <property type="entry name" value="KDP OPERON TRANSCRIPTIONAL REGULATORY PROTEIN KDPE"/>
    <property type="match status" value="1"/>
</dbReference>
<dbReference type="SUPFAM" id="SSF52172">
    <property type="entry name" value="CheY-like"/>
    <property type="match status" value="1"/>
</dbReference>
<dbReference type="PANTHER" id="PTHR48111">
    <property type="entry name" value="REGULATOR OF RPOS"/>
    <property type="match status" value="1"/>
</dbReference>
<dbReference type="InterPro" id="IPR036388">
    <property type="entry name" value="WH-like_DNA-bd_sf"/>
</dbReference>
<reference evidence="6 7" key="1">
    <citation type="submission" date="2023-02" db="EMBL/GenBank/DDBJ databases">
        <title>Genome sequence of Sphingobacterium sp. KACC 22765.</title>
        <authorList>
            <person name="Kim S."/>
            <person name="Heo J."/>
            <person name="Kwon S.-W."/>
        </authorList>
    </citation>
    <scope>NUCLEOTIDE SEQUENCE [LARGE SCALE GENOMIC DNA]</scope>
    <source>
        <strain evidence="6 7">KACC 22765</strain>
    </source>
</reference>
<keyword evidence="2" id="KW-0597">Phosphoprotein</keyword>
<dbReference type="SMART" id="SM00448">
    <property type="entry name" value="REC"/>
    <property type="match status" value="1"/>
</dbReference>
<keyword evidence="1 3" id="KW-0238">DNA-binding</keyword>